<dbReference type="Pfam" id="PF03447">
    <property type="entry name" value="NAD_binding_3"/>
    <property type="match status" value="1"/>
</dbReference>
<sequence length="452" mass="48211">MILVDNALKARQAAGNPIRVGMVGAGFMGRGVAHQICRYVPGMELVAIANRTLAQARRAYTEAGELGAQEVSSVAALERCIELGQPAITEDALLLSRAGGIDVIIEVTGAVEHGAHVVLEAIKHGKHIVLLNAELDGTAGSILKVYADRAGVVYTVSDGDQPGVTLNLARFVIGLGVKPVLCGNIKGLHDPYRNPTTQEGFARQWGQNPSMVTSFADGSKISFEQAVIANALGMEVAQRGMLGPTVAPGTPISKAAEWYPQDLLLSGGPGIVDYVVGAEPGPGVFILGTHDDPVQQHYLKLYKLGPGPLYCFYTPYHLCHFETPNSVARAVLFHDAALAPQGAPKVEVITAAKIDLKAGATLDGIGHYMTYGLAENYPLARQQNLLPIGVAEGCVLRRDIPKDQALTYDDVVLPEGRLIDQLRREQEAYFGRPALANSFVLDEALAKSTLQR</sequence>
<dbReference type="SUPFAM" id="SSF51735">
    <property type="entry name" value="NAD(P)-binding Rossmann-fold domains"/>
    <property type="match status" value="1"/>
</dbReference>
<dbReference type="SMART" id="SM00858">
    <property type="entry name" value="SAF"/>
    <property type="match status" value="1"/>
</dbReference>
<dbReference type="RefSeq" id="WP_382311558.1">
    <property type="nucleotide sequence ID" value="NZ_JBHUFD010000001.1"/>
</dbReference>
<dbReference type="CDD" id="cd11616">
    <property type="entry name" value="SAF_DH_OX_like"/>
    <property type="match status" value="1"/>
</dbReference>
<gene>
    <name evidence="2" type="ORF">ACFSDX_02165</name>
</gene>
<evidence type="ECO:0000259" key="1">
    <source>
        <dbReference type="SMART" id="SM00858"/>
    </source>
</evidence>
<protein>
    <submittedName>
        <fullName evidence="2">NAD(P)H-dependent oxidoreductase</fullName>
    </submittedName>
</protein>
<dbReference type="PANTHER" id="PTHR37850">
    <property type="entry name" value="STRU PROTEIN"/>
    <property type="match status" value="1"/>
</dbReference>
<evidence type="ECO:0000313" key="2">
    <source>
        <dbReference type="EMBL" id="MFD1871214.1"/>
    </source>
</evidence>
<evidence type="ECO:0000313" key="3">
    <source>
        <dbReference type="Proteomes" id="UP001597197"/>
    </source>
</evidence>
<dbReference type="PANTHER" id="PTHR37850:SF1">
    <property type="entry name" value="SAF DOMAIN PROTEIN"/>
    <property type="match status" value="1"/>
</dbReference>
<dbReference type="Pfam" id="PF21135">
    <property type="entry name" value="DRL_cat"/>
    <property type="match status" value="1"/>
</dbReference>
<accession>A0ABW4QNS7</accession>
<name>A0ABW4QNS7_9BACT</name>
<keyword evidence="3" id="KW-1185">Reference proteome</keyword>
<dbReference type="InterPro" id="IPR036291">
    <property type="entry name" value="NAD(P)-bd_dom_sf"/>
</dbReference>
<reference evidence="3" key="1">
    <citation type="journal article" date="2019" name="Int. J. Syst. Evol. Microbiol.">
        <title>The Global Catalogue of Microorganisms (GCM) 10K type strain sequencing project: providing services to taxonomists for standard genome sequencing and annotation.</title>
        <authorList>
            <consortium name="The Broad Institute Genomics Platform"/>
            <consortium name="The Broad Institute Genome Sequencing Center for Infectious Disease"/>
            <person name="Wu L."/>
            <person name="Ma J."/>
        </authorList>
    </citation>
    <scope>NUCLEOTIDE SEQUENCE [LARGE SCALE GENOMIC DNA]</scope>
    <source>
        <strain evidence="3">CGMCC 1.15795</strain>
    </source>
</reference>
<dbReference type="Proteomes" id="UP001597197">
    <property type="component" value="Unassembled WGS sequence"/>
</dbReference>
<dbReference type="InterPro" id="IPR013974">
    <property type="entry name" value="SAF"/>
</dbReference>
<proteinExistence type="predicted"/>
<dbReference type="EMBL" id="JBHUFD010000001">
    <property type="protein sequence ID" value="MFD1871214.1"/>
    <property type="molecule type" value="Genomic_DNA"/>
</dbReference>
<organism evidence="2 3">
    <name type="scientific">Hymenobacter bucti</name>
    <dbReference type="NCBI Taxonomy" id="1844114"/>
    <lineage>
        <taxon>Bacteria</taxon>
        <taxon>Pseudomonadati</taxon>
        <taxon>Bacteroidota</taxon>
        <taxon>Cytophagia</taxon>
        <taxon>Cytophagales</taxon>
        <taxon>Hymenobacteraceae</taxon>
        <taxon>Hymenobacter</taxon>
    </lineage>
</organism>
<dbReference type="InterPro" id="IPR005106">
    <property type="entry name" value="Asp/hSer_DH_NAD-bd"/>
</dbReference>
<dbReference type="InterPro" id="IPR048423">
    <property type="entry name" value="DRL_cat"/>
</dbReference>
<feature type="domain" description="SAF" evidence="1">
    <location>
        <begin position="346"/>
        <end position="412"/>
    </location>
</feature>
<comment type="caution">
    <text evidence="2">The sequence shown here is derived from an EMBL/GenBank/DDBJ whole genome shotgun (WGS) entry which is preliminary data.</text>
</comment>
<dbReference type="Gene3D" id="3.40.50.720">
    <property type="entry name" value="NAD(P)-binding Rossmann-like Domain"/>
    <property type="match status" value="1"/>
</dbReference>